<evidence type="ECO:0000313" key="2">
    <source>
        <dbReference type="Proteomes" id="UP000186997"/>
    </source>
</evidence>
<organism evidence="1 2">
    <name type="scientific">Yoonia rosea</name>
    <dbReference type="NCBI Taxonomy" id="287098"/>
    <lineage>
        <taxon>Bacteria</taxon>
        <taxon>Pseudomonadati</taxon>
        <taxon>Pseudomonadota</taxon>
        <taxon>Alphaproteobacteria</taxon>
        <taxon>Rhodobacterales</taxon>
        <taxon>Paracoccaceae</taxon>
        <taxon>Yoonia</taxon>
    </lineage>
</organism>
<dbReference type="SUPFAM" id="SSF53335">
    <property type="entry name" value="S-adenosyl-L-methionine-dependent methyltransferases"/>
    <property type="match status" value="1"/>
</dbReference>
<sequence length="206" mass="22311">MATAAFWNKAAKKYAASPIKDIAAYEETLARARSYLTAQDHLLEVGCGTGSTAIKLAPFVRRITATDISGNMIAIAQSKITGDGPQNIDFVESEINAAMADAPFDAACAFSLLHLVDDIDQTLLHLRNQIKPGGYFISKTACLADMNMLVRPMIKVMQMIGKAPHVLVFDAARLEKAVREAGFDVVETGYFGANRSARFIVARKPS</sequence>
<keyword evidence="1" id="KW-0808">Transferase</keyword>
<reference evidence="2" key="1">
    <citation type="submission" date="2017-01" db="EMBL/GenBank/DDBJ databases">
        <authorList>
            <person name="Varghese N."/>
            <person name="Submissions S."/>
        </authorList>
    </citation>
    <scope>NUCLEOTIDE SEQUENCE [LARGE SCALE GENOMIC DNA]</scope>
    <source>
        <strain evidence="2">DSM 29591</strain>
    </source>
</reference>
<evidence type="ECO:0000313" key="1">
    <source>
        <dbReference type="EMBL" id="SIT84701.1"/>
    </source>
</evidence>
<dbReference type="CDD" id="cd02440">
    <property type="entry name" value="AdoMet_MTases"/>
    <property type="match status" value="1"/>
</dbReference>
<protein>
    <submittedName>
        <fullName evidence="1">Methyltransferase domain-containing protein</fullName>
    </submittedName>
</protein>
<dbReference type="GO" id="GO:0032259">
    <property type="term" value="P:methylation"/>
    <property type="evidence" value="ECO:0007669"/>
    <property type="project" value="UniProtKB-KW"/>
</dbReference>
<name>A0A1R3X288_9RHOB</name>
<dbReference type="OrthoDB" id="9765084at2"/>
<dbReference type="RefSeq" id="WP_076659328.1">
    <property type="nucleotide sequence ID" value="NZ_FTPR01000001.1"/>
</dbReference>
<dbReference type="AlphaFoldDB" id="A0A1R3X288"/>
<dbReference type="PANTHER" id="PTHR43861:SF1">
    <property type="entry name" value="TRANS-ACONITATE 2-METHYLTRANSFERASE"/>
    <property type="match status" value="1"/>
</dbReference>
<dbReference type="EMBL" id="FTPR01000001">
    <property type="protein sequence ID" value="SIT84701.1"/>
    <property type="molecule type" value="Genomic_DNA"/>
</dbReference>
<dbReference type="Pfam" id="PF13489">
    <property type="entry name" value="Methyltransf_23"/>
    <property type="match status" value="1"/>
</dbReference>
<keyword evidence="1" id="KW-0489">Methyltransferase</keyword>
<gene>
    <name evidence="1" type="ORF">SAMN05421665_1907</name>
</gene>
<dbReference type="GO" id="GO:0008168">
    <property type="term" value="F:methyltransferase activity"/>
    <property type="evidence" value="ECO:0007669"/>
    <property type="project" value="UniProtKB-KW"/>
</dbReference>
<dbReference type="STRING" id="287098.SAMN05421665_1907"/>
<dbReference type="InterPro" id="IPR029063">
    <property type="entry name" value="SAM-dependent_MTases_sf"/>
</dbReference>
<dbReference type="Gene3D" id="3.40.50.150">
    <property type="entry name" value="Vaccinia Virus protein VP39"/>
    <property type="match status" value="1"/>
</dbReference>
<keyword evidence="2" id="KW-1185">Reference proteome</keyword>
<proteinExistence type="predicted"/>
<accession>A0A1R3X288</accession>
<dbReference type="PANTHER" id="PTHR43861">
    <property type="entry name" value="TRANS-ACONITATE 2-METHYLTRANSFERASE-RELATED"/>
    <property type="match status" value="1"/>
</dbReference>
<dbReference type="Proteomes" id="UP000186997">
    <property type="component" value="Unassembled WGS sequence"/>
</dbReference>